<dbReference type="InterPro" id="IPR030389">
    <property type="entry name" value="G_FEOB_dom"/>
</dbReference>
<reference evidence="4 5" key="1">
    <citation type="submission" date="2019-06" db="EMBL/GenBank/DDBJ databases">
        <authorList>
            <person name="Lee I."/>
            <person name="Jang G.I."/>
            <person name="Hwang C.Y."/>
        </authorList>
    </citation>
    <scope>NUCLEOTIDE SEQUENCE [LARGE SCALE GENOMIC DNA]</scope>
    <source>
        <strain evidence="4 5">PAMC 28131</strain>
    </source>
</reference>
<dbReference type="AlphaFoldDB" id="A0A501XWY2"/>
<dbReference type="EMBL" id="VFSU01000009">
    <property type="protein sequence ID" value="TPE64587.1"/>
    <property type="molecule type" value="Genomic_DNA"/>
</dbReference>
<evidence type="ECO:0000256" key="1">
    <source>
        <dbReference type="ARBA" id="ARBA00031200"/>
    </source>
</evidence>
<dbReference type="GO" id="GO:0005525">
    <property type="term" value="F:GTP binding"/>
    <property type="evidence" value="ECO:0007669"/>
    <property type="project" value="InterPro"/>
</dbReference>
<dbReference type="GO" id="GO:0015093">
    <property type="term" value="F:ferrous iron transmembrane transporter activity"/>
    <property type="evidence" value="ECO:0007669"/>
    <property type="project" value="InterPro"/>
</dbReference>
<dbReference type="SUPFAM" id="SSF52540">
    <property type="entry name" value="P-loop containing nucleoside triphosphate hydrolases"/>
    <property type="match status" value="1"/>
</dbReference>
<dbReference type="Pfam" id="PF02421">
    <property type="entry name" value="FeoB_N"/>
    <property type="match status" value="1"/>
</dbReference>
<feature type="transmembrane region" description="Helical" evidence="2">
    <location>
        <begin position="605"/>
        <end position="626"/>
    </location>
</feature>
<sequence>MTTATESLKPTAAARRQPLVAVVGHPNAGKTSLFNALSGARQKVGNYPGVTVERKSADLALPSGTRVELLDLPGCYSLIPHSLDEAVTRDTLLGLQPGESRPDAVLIVTDATNLAAHLRFALDAMRLGIPTVMALNRMDMAARDGLSLDSALLSEKLGIPVIGTVAVRKRGLDELLAAVERALPTSGTTPAPQPEFTPADPRKLGREARAIAKSVTLAEGQSRAASRKLDAVLLHPVAGPIILALLLFLMFQAVFSWAEAPMGWIESGIAWAQGIVSSILPDSVFRSFLNDGLLAGVGSVIVFLPQIIILFAFILVLEGSGYMVRAAFLMDRLMASVGLNGAAFIPLLSSFACAIPGIMATRSIPDARDRLTTILIAPLMTCSARLPVYAVIIAAFIPARSVFGPVGLQGLVLFILYLSGILGAMAAAFVLKRTVTKGPPPSFMMEMPSYQLPALRDILVGLWLRAGAFLKRAGTIIMGVTVALWALASFPAVPEGHPQSQVEYSIAGRIGNAIEPLVRPIGFNHEIAMSLLPAMAAREVAVAALATIYALDADDEDTSGLIERLSGSWPLPTALAFLAWFVFAPQCLSTLAVVRRETGGWKWPLFMFGYLTALAYIAAGVTYHAAMALGLG</sequence>
<feature type="domain" description="FeoB-type G" evidence="3">
    <location>
        <begin position="17"/>
        <end position="185"/>
    </location>
</feature>
<proteinExistence type="predicted"/>
<dbReference type="InterPro" id="IPR027417">
    <property type="entry name" value="P-loop_NTPase"/>
</dbReference>
<feature type="transmembrane region" description="Helical" evidence="2">
    <location>
        <begin position="571"/>
        <end position="593"/>
    </location>
</feature>
<evidence type="ECO:0000256" key="2">
    <source>
        <dbReference type="SAM" id="Phobius"/>
    </source>
</evidence>
<gene>
    <name evidence="4" type="ORF">FJQ54_00880</name>
</gene>
<dbReference type="PRINTS" id="PR00326">
    <property type="entry name" value="GTP1OBG"/>
</dbReference>
<dbReference type="Proteomes" id="UP000319897">
    <property type="component" value="Unassembled WGS sequence"/>
</dbReference>
<dbReference type="InterPro" id="IPR050860">
    <property type="entry name" value="FeoB_GTPase"/>
</dbReference>
<keyword evidence="2" id="KW-1133">Transmembrane helix</keyword>
<dbReference type="OrthoDB" id="9809127at2"/>
<dbReference type="Pfam" id="PF07670">
    <property type="entry name" value="Gate"/>
    <property type="match status" value="2"/>
</dbReference>
<keyword evidence="5" id="KW-1185">Reference proteome</keyword>
<dbReference type="Gene3D" id="3.40.50.300">
    <property type="entry name" value="P-loop containing nucleotide triphosphate hydrolases"/>
    <property type="match status" value="1"/>
</dbReference>
<evidence type="ECO:0000259" key="3">
    <source>
        <dbReference type="PROSITE" id="PS51711"/>
    </source>
</evidence>
<dbReference type="InterPro" id="IPR006073">
    <property type="entry name" value="GTP-bd"/>
</dbReference>
<accession>A0A501XWY2</accession>
<keyword evidence="2" id="KW-0812">Transmembrane</keyword>
<dbReference type="PANTHER" id="PTHR43185:SF1">
    <property type="entry name" value="FE(2+) TRANSPORTER FEOB"/>
    <property type="match status" value="1"/>
</dbReference>
<evidence type="ECO:0000313" key="4">
    <source>
        <dbReference type="EMBL" id="TPE64587.1"/>
    </source>
</evidence>
<name>A0A501XWY2_9SPHN</name>
<feature type="transmembrane region" description="Helical" evidence="2">
    <location>
        <begin position="476"/>
        <end position="493"/>
    </location>
</feature>
<dbReference type="InterPro" id="IPR011640">
    <property type="entry name" value="Fe2_transport_prot_B_C"/>
</dbReference>
<feature type="transmembrane region" description="Helical" evidence="2">
    <location>
        <begin position="371"/>
        <end position="399"/>
    </location>
</feature>
<dbReference type="InterPro" id="IPR011642">
    <property type="entry name" value="Gate_dom"/>
</dbReference>
<evidence type="ECO:0000313" key="5">
    <source>
        <dbReference type="Proteomes" id="UP000319897"/>
    </source>
</evidence>
<dbReference type="PROSITE" id="PS51711">
    <property type="entry name" value="G_FEOB"/>
    <property type="match status" value="1"/>
</dbReference>
<feature type="transmembrane region" description="Helical" evidence="2">
    <location>
        <begin position="232"/>
        <end position="255"/>
    </location>
</feature>
<dbReference type="CDD" id="cd01879">
    <property type="entry name" value="FeoB"/>
    <property type="match status" value="1"/>
</dbReference>
<organism evidence="4 5">
    <name type="scientific">Sandaracinobacter neustonicus</name>
    <dbReference type="NCBI Taxonomy" id="1715348"/>
    <lineage>
        <taxon>Bacteria</taxon>
        <taxon>Pseudomonadati</taxon>
        <taxon>Pseudomonadota</taxon>
        <taxon>Alphaproteobacteria</taxon>
        <taxon>Sphingomonadales</taxon>
        <taxon>Sphingosinicellaceae</taxon>
        <taxon>Sandaracinobacter</taxon>
    </lineage>
</organism>
<dbReference type="GO" id="GO:0005886">
    <property type="term" value="C:plasma membrane"/>
    <property type="evidence" value="ECO:0007669"/>
    <property type="project" value="TreeGrafter"/>
</dbReference>
<comment type="caution">
    <text evidence="4">The sequence shown here is derived from an EMBL/GenBank/DDBJ whole genome shotgun (WGS) entry which is preliminary data.</text>
</comment>
<dbReference type="RefSeq" id="WP_140926429.1">
    <property type="nucleotide sequence ID" value="NZ_VFSU01000009.1"/>
</dbReference>
<feature type="transmembrane region" description="Helical" evidence="2">
    <location>
        <begin position="337"/>
        <end position="359"/>
    </location>
</feature>
<dbReference type="Pfam" id="PF07664">
    <property type="entry name" value="FeoB_C"/>
    <property type="match status" value="1"/>
</dbReference>
<feature type="transmembrane region" description="Helical" evidence="2">
    <location>
        <begin position="411"/>
        <end position="431"/>
    </location>
</feature>
<dbReference type="PANTHER" id="PTHR43185">
    <property type="entry name" value="FERROUS IRON TRANSPORT PROTEIN B"/>
    <property type="match status" value="1"/>
</dbReference>
<keyword evidence="2" id="KW-0472">Membrane</keyword>
<protein>
    <recommendedName>
        <fullName evidence="1">Ferrous iron transport protein B</fullName>
    </recommendedName>
</protein>
<feature type="transmembrane region" description="Helical" evidence="2">
    <location>
        <begin position="452"/>
        <end position="470"/>
    </location>
</feature>
<feature type="transmembrane region" description="Helical" evidence="2">
    <location>
        <begin position="292"/>
        <end position="317"/>
    </location>
</feature>